<sequence>MIRRTSHAGSFYPRFKEQIIAMINQWIAGEKVAPDSEKALALVVPHAGYIYSGACAAKGFHYISQQPFDSFIILHPSHQGIHFDYSVAPFEQYETPLGMLNQDEELFDLLTKDNPDIANQIRYHEMEHSMEVQLPFIKYFFPEAQICPVMIGRPYPQVAMELAQRLKSAINGTEKRVGIIVSSDLSHYYPATRAERMDSVFAEQFLTLDPEKLWHSIVSESCEACGIGGILTLLYYVKEIPEAKAKVIHYTHSGKVTGDNTQVVGYLSALVYR</sequence>
<gene>
    <name evidence="1" type="primary">amrB</name>
    <name evidence="1" type="ORF">E0946_06890</name>
</gene>
<organism evidence="1 2">
    <name type="scientific">Candidatus Syntrophosphaera thermopropionivorans</name>
    <dbReference type="NCBI Taxonomy" id="2593015"/>
    <lineage>
        <taxon>Bacteria</taxon>
        <taxon>Pseudomonadati</taxon>
        <taxon>Candidatus Cloacimonadota</taxon>
        <taxon>Candidatus Cloacimonadia</taxon>
        <taxon>Candidatus Cloacimonadales</taxon>
        <taxon>Candidatus Cloacimonadaceae</taxon>
        <taxon>Candidatus Syntrophosphaera</taxon>
    </lineage>
</organism>
<name>A0AC61QHV5_9BACT</name>
<evidence type="ECO:0000313" key="1">
    <source>
        <dbReference type="EMBL" id="TDF72466.1"/>
    </source>
</evidence>
<proteinExistence type="predicted"/>
<keyword evidence="2" id="KW-1185">Reference proteome</keyword>
<protein>
    <submittedName>
        <fullName evidence="1">AmmeMemoRadiSam system protein B</fullName>
    </submittedName>
</protein>
<reference evidence="1" key="1">
    <citation type="submission" date="2019-03" db="EMBL/GenBank/DDBJ databases">
        <title>Candidatus Syntrophosphaera thermopropionivorans: a novel player in syntrophic propionate oxidation during anaerobic digestion.</title>
        <authorList>
            <person name="Dyksma S."/>
        </authorList>
    </citation>
    <scope>NUCLEOTIDE SEQUENCE</scope>
    <source>
        <strain evidence="1">W5</strain>
    </source>
</reference>
<dbReference type="Proteomes" id="UP000294588">
    <property type="component" value="Unassembled WGS sequence"/>
</dbReference>
<comment type="caution">
    <text evidence="1">The sequence shown here is derived from an EMBL/GenBank/DDBJ whole genome shotgun (WGS) entry which is preliminary data.</text>
</comment>
<dbReference type="EMBL" id="SMOG01000035">
    <property type="protein sequence ID" value="TDF72466.1"/>
    <property type="molecule type" value="Genomic_DNA"/>
</dbReference>
<evidence type="ECO:0000313" key="2">
    <source>
        <dbReference type="Proteomes" id="UP000294588"/>
    </source>
</evidence>
<accession>A0AC61QHV5</accession>